<comment type="similarity">
    <text evidence="2">Belongs to the TonB family.</text>
</comment>
<evidence type="ECO:0000256" key="10">
    <source>
        <dbReference type="SAM" id="MobiDB-lite"/>
    </source>
</evidence>
<dbReference type="PROSITE" id="PS52015">
    <property type="entry name" value="TONB_CTD"/>
    <property type="match status" value="1"/>
</dbReference>
<dbReference type="EMBL" id="LAQT01000010">
    <property type="protein sequence ID" value="KPC52131.1"/>
    <property type="molecule type" value="Genomic_DNA"/>
</dbReference>
<dbReference type="AlphaFoldDB" id="A0A0N0GMV6"/>
<evidence type="ECO:0000313" key="13">
    <source>
        <dbReference type="Proteomes" id="UP000037939"/>
    </source>
</evidence>
<evidence type="ECO:0000256" key="7">
    <source>
        <dbReference type="ARBA" id="ARBA00022927"/>
    </source>
</evidence>
<feature type="domain" description="TonB C-terminal" evidence="11">
    <location>
        <begin position="187"/>
        <end position="288"/>
    </location>
</feature>
<dbReference type="InterPro" id="IPR006260">
    <property type="entry name" value="TonB/TolA_C"/>
</dbReference>
<sequence>MDRAQRFMTTALVASALVHAATILGIRIVSPQPDPALSSQFLQVELVNKATATAPTKAKVRAQVNLDAGGNTDANQQAASPLPVKEDKTDTELQQILKEARELEQNQAQLMSQIKQTHNQVSALDNPAQSQQTQQSNGQDAQKQTPQLKDVNGLAGKIEREFNQYQQRPRKASIGVPAIKSQTAGWEDQWRHKVERLGTALYPVDAHGNKLYGQLTLTVEVNRDGTLRSVTVDKSSGSRALDEAAVALVHRSAPFAPLPKNLVDAAGNPVTVLIVPRVWTFTRNSELLVPSGPQ</sequence>
<protein>
    <submittedName>
        <fullName evidence="12">Gram-negative bacterial tonB protein</fullName>
    </submittedName>
</protein>
<dbReference type="NCBIfam" id="TIGR01352">
    <property type="entry name" value="tonB_Cterm"/>
    <property type="match status" value="1"/>
</dbReference>
<evidence type="ECO:0000256" key="9">
    <source>
        <dbReference type="ARBA" id="ARBA00023136"/>
    </source>
</evidence>
<dbReference type="GO" id="GO:0055085">
    <property type="term" value="P:transmembrane transport"/>
    <property type="evidence" value="ECO:0007669"/>
    <property type="project" value="InterPro"/>
</dbReference>
<dbReference type="PANTHER" id="PTHR33446">
    <property type="entry name" value="PROTEIN TONB-RELATED"/>
    <property type="match status" value="1"/>
</dbReference>
<dbReference type="Gene3D" id="3.30.1150.10">
    <property type="match status" value="1"/>
</dbReference>
<evidence type="ECO:0000256" key="6">
    <source>
        <dbReference type="ARBA" id="ARBA00022692"/>
    </source>
</evidence>
<evidence type="ECO:0000256" key="2">
    <source>
        <dbReference type="ARBA" id="ARBA00006555"/>
    </source>
</evidence>
<keyword evidence="9" id="KW-0472">Membrane</keyword>
<evidence type="ECO:0000313" key="12">
    <source>
        <dbReference type="EMBL" id="KPC52131.1"/>
    </source>
</evidence>
<comment type="subcellular location">
    <subcellularLocation>
        <location evidence="1">Cell inner membrane</location>
        <topology evidence="1">Single-pass membrane protein</topology>
        <orientation evidence="1">Periplasmic side</orientation>
    </subcellularLocation>
</comment>
<dbReference type="PANTHER" id="PTHR33446:SF11">
    <property type="entry name" value="TONB3"/>
    <property type="match status" value="1"/>
</dbReference>
<dbReference type="SUPFAM" id="SSF74653">
    <property type="entry name" value="TolA/TonB C-terminal domain"/>
    <property type="match status" value="1"/>
</dbReference>
<accession>A0A0N0GMV6</accession>
<comment type="caution">
    <text evidence="12">The sequence shown here is derived from an EMBL/GenBank/DDBJ whole genome shotgun (WGS) entry which is preliminary data.</text>
</comment>
<dbReference type="GO" id="GO:0015031">
    <property type="term" value="P:protein transport"/>
    <property type="evidence" value="ECO:0007669"/>
    <property type="project" value="UniProtKB-KW"/>
</dbReference>
<keyword evidence="7" id="KW-0653">Protein transport</keyword>
<dbReference type="Proteomes" id="UP000037939">
    <property type="component" value="Unassembled WGS sequence"/>
</dbReference>
<evidence type="ECO:0000259" key="11">
    <source>
        <dbReference type="PROSITE" id="PS52015"/>
    </source>
</evidence>
<proteinExistence type="inferred from homology"/>
<keyword evidence="13" id="KW-1185">Reference proteome</keyword>
<keyword evidence="5" id="KW-0997">Cell inner membrane</keyword>
<keyword evidence="4" id="KW-1003">Cell membrane</keyword>
<dbReference type="InterPro" id="IPR051045">
    <property type="entry name" value="TonB-dependent_transducer"/>
</dbReference>
<keyword evidence="3" id="KW-0813">Transport</keyword>
<evidence type="ECO:0000256" key="8">
    <source>
        <dbReference type="ARBA" id="ARBA00022989"/>
    </source>
</evidence>
<evidence type="ECO:0000256" key="5">
    <source>
        <dbReference type="ARBA" id="ARBA00022519"/>
    </source>
</evidence>
<reference evidence="12 13" key="1">
    <citation type="submission" date="2015-07" db="EMBL/GenBank/DDBJ databases">
        <title>Draft genome sequence of the Amantichitinum ursilacus IGB-41, a new chitin-degrading bacterium.</title>
        <authorList>
            <person name="Kirstahler P."/>
            <person name="Guenther M."/>
            <person name="Grumaz C."/>
            <person name="Rupp S."/>
            <person name="Zibek S."/>
            <person name="Sohn K."/>
        </authorList>
    </citation>
    <scope>NUCLEOTIDE SEQUENCE [LARGE SCALE GENOMIC DNA]</scope>
    <source>
        <strain evidence="12 13">IGB-41</strain>
    </source>
</reference>
<dbReference type="GO" id="GO:0098797">
    <property type="term" value="C:plasma membrane protein complex"/>
    <property type="evidence" value="ECO:0007669"/>
    <property type="project" value="TreeGrafter"/>
</dbReference>
<feature type="region of interest" description="Disordered" evidence="10">
    <location>
        <begin position="68"/>
        <end position="92"/>
    </location>
</feature>
<dbReference type="InterPro" id="IPR037682">
    <property type="entry name" value="TonB_C"/>
</dbReference>
<dbReference type="Pfam" id="PF03544">
    <property type="entry name" value="TonB_C"/>
    <property type="match status" value="1"/>
</dbReference>
<feature type="region of interest" description="Disordered" evidence="10">
    <location>
        <begin position="116"/>
        <end position="147"/>
    </location>
</feature>
<evidence type="ECO:0000256" key="4">
    <source>
        <dbReference type="ARBA" id="ARBA00022475"/>
    </source>
</evidence>
<feature type="compositionally biased region" description="Low complexity" evidence="10">
    <location>
        <begin position="125"/>
        <end position="142"/>
    </location>
</feature>
<gene>
    <name evidence="12" type="ORF">WG78_13765</name>
</gene>
<name>A0A0N0GMV6_9NEIS</name>
<dbReference type="GO" id="GO:0031992">
    <property type="term" value="F:energy transducer activity"/>
    <property type="evidence" value="ECO:0007669"/>
    <property type="project" value="TreeGrafter"/>
</dbReference>
<evidence type="ECO:0000256" key="1">
    <source>
        <dbReference type="ARBA" id="ARBA00004383"/>
    </source>
</evidence>
<evidence type="ECO:0000256" key="3">
    <source>
        <dbReference type="ARBA" id="ARBA00022448"/>
    </source>
</evidence>
<dbReference type="STRING" id="857265.WG78_13765"/>
<organism evidence="12 13">
    <name type="scientific">Amantichitinum ursilacus</name>
    <dbReference type="NCBI Taxonomy" id="857265"/>
    <lineage>
        <taxon>Bacteria</taxon>
        <taxon>Pseudomonadati</taxon>
        <taxon>Pseudomonadota</taxon>
        <taxon>Betaproteobacteria</taxon>
        <taxon>Neisseriales</taxon>
        <taxon>Chitinibacteraceae</taxon>
        <taxon>Amantichitinum</taxon>
    </lineage>
</organism>
<keyword evidence="6" id="KW-0812">Transmembrane</keyword>
<keyword evidence="8" id="KW-1133">Transmembrane helix</keyword>